<feature type="domain" description="EF-hand" evidence="4">
    <location>
        <begin position="376"/>
        <end position="411"/>
    </location>
</feature>
<keyword evidence="2" id="KW-0106">Calcium</keyword>
<dbReference type="InterPro" id="IPR043520">
    <property type="entry name" value="SPT21"/>
</dbReference>
<dbReference type="InterPro" id="IPR029297">
    <property type="entry name" value="SPATA32"/>
</dbReference>
<dbReference type="EMBL" id="JH000492">
    <property type="protein sequence ID" value="EGW08210.1"/>
    <property type="molecule type" value="Genomic_DNA"/>
</dbReference>
<dbReference type="Pfam" id="PF13833">
    <property type="entry name" value="EF-hand_8"/>
    <property type="match status" value="1"/>
</dbReference>
<evidence type="ECO:0000256" key="1">
    <source>
        <dbReference type="ARBA" id="ARBA00022723"/>
    </source>
</evidence>
<dbReference type="GO" id="GO:0005509">
    <property type="term" value="F:calcium ion binding"/>
    <property type="evidence" value="ECO:0007669"/>
    <property type="project" value="InterPro"/>
</dbReference>
<dbReference type="eggNOG" id="ENOG502RU2T">
    <property type="taxonomic scope" value="Eukaryota"/>
</dbReference>
<dbReference type="SUPFAM" id="SSF47473">
    <property type="entry name" value="EF-hand"/>
    <property type="match status" value="1"/>
</dbReference>
<feature type="compositionally biased region" description="Basic and acidic residues" evidence="3">
    <location>
        <begin position="249"/>
        <end position="271"/>
    </location>
</feature>
<evidence type="ECO:0000313" key="5">
    <source>
        <dbReference type="EMBL" id="EGW08210.1"/>
    </source>
</evidence>
<feature type="region of interest" description="Disordered" evidence="3">
    <location>
        <begin position="448"/>
        <end position="544"/>
    </location>
</feature>
<name>G3HLN1_CRIGR</name>
<dbReference type="Pfam" id="PF15310">
    <property type="entry name" value="VAD1-2"/>
    <property type="match status" value="1"/>
</dbReference>
<dbReference type="STRING" id="10029.G3HLN1"/>
<feature type="compositionally biased region" description="Basic and acidic residues" evidence="3">
    <location>
        <begin position="159"/>
        <end position="168"/>
    </location>
</feature>
<feature type="compositionally biased region" description="Polar residues" evidence="3">
    <location>
        <begin position="173"/>
        <end position="190"/>
    </location>
</feature>
<dbReference type="Proteomes" id="UP000001075">
    <property type="component" value="Unassembled WGS sequence"/>
</dbReference>
<dbReference type="PROSITE" id="PS50222">
    <property type="entry name" value="EF_HAND_2"/>
    <property type="match status" value="1"/>
</dbReference>
<gene>
    <name evidence="5" type="ORF">I79_011621</name>
</gene>
<dbReference type="PANTHER" id="PTHR47500:SF4">
    <property type="entry name" value="EF-HAND CALCIUM BINDING DOMAIN 15"/>
    <property type="match status" value="1"/>
</dbReference>
<feature type="compositionally biased region" description="Polar residues" evidence="3">
    <location>
        <begin position="455"/>
        <end position="464"/>
    </location>
</feature>
<feature type="region of interest" description="Disordered" evidence="3">
    <location>
        <begin position="242"/>
        <end position="276"/>
    </location>
</feature>
<dbReference type="AlphaFoldDB" id="G3HLN1"/>
<keyword evidence="1" id="KW-0479">Metal-binding</keyword>
<dbReference type="InterPro" id="IPR002048">
    <property type="entry name" value="EF_hand_dom"/>
</dbReference>
<dbReference type="Gene3D" id="1.10.238.10">
    <property type="entry name" value="EF-hand"/>
    <property type="match status" value="1"/>
</dbReference>
<dbReference type="GO" id="GO:0007283">
    <property type="term" value="P:spermatogenesis"/>
    <property type="evidence" value="ECO:0007669"/>
    <property type="project" value="InterPro"/>
</dbReference>
<evidence type="ECO:0000313" key="6">
    <source>
        <dbReference type="Proteomes" id="UP000001075"/>
    </source>
</evidence>
<reference evidence="6" key="1">
    <citation type="journal article" date="2011" name="Nat. Biotechnol.">
        <title>The genomic sequence of the Chinese hamster ovary (CHO)-K1 cell line.</title>
        <authorList>
            <person name="Xu X."/>
            <person name="Nagarajan H."/>
            <person name="Lewis N.E."/>
            <person name="Pan S."/>
            <person name="Cai Z."/>
            <person name="Liu X."/>
            <person name="Chen W."/>
            <person name="Xie M."/>
            <person name="Wang W."/>
            <person name="Hammond S."/>
            <person name="Andersen M.R."/>
            <person name="Neff N."/>
            <person name="Passarelli B."/>
            <person name="Koh W."/>
            <person name="Fan H.C."/>
            <person name="Wang J."/>
            <person name="Gui Y."/>
            <person name="Lee K.H."/>
            <person name="Betenbaugh M.J."/>
            <person name="Quake S.R."/>
            <person name="Famili I."/>
            <person name="Palsson B.O."/>
            <person name="Wang J."/>
        </authorList>
    </citation>
    <scope>NUCLEOTIDE SEQUENCE [LARGE SCALE GENOMIC DNA]</scope>
    <source>
        <strain evidence="6">CHO K1 cell line</strain>
    </source>
</reference>
<feature type="compositionally biased region" description="Polar residues" evidence="3">
    <location>
        <begin position="604"/>
        <end position="614"/>
    </location>
</feature>
<evidence type="ECO:0000256" key="2">
    <source>
        <dbReference type="ARBA" id="ARBA00022837"/>
    </source>
</evidence>
<dbReference type="InParanoid" id="G3HLN1"/>
<feature type="region of interest" description="Disordered" evidence="3">
    <location>
        <begin position="575"/>
        <end position="620"/>
    </location>
</feature>
<dbReference type="PANTHER" id="PTHR47500">
    <property type="entry name" value="EF-HAND CALCIUM-BINDING DOMAIN-CONTAINING PROTEIN"/>
    <property type="match status" value="1"/>
</dbReference>
<protein>
    <submittedName>
        <fullName evidence="5">Uncharacterized protein C17orf46</fullName>
    </submittedName>
</protein>
<dbReference type="PROSITE" id="PS00018">
    <property type="entry name" value="EF_HAND_1"/>
    <property type="match status" value="1"/>
</dbReference>
<proteinExistence type="predicted"/>
<sequence length="631" mass="69975">MAIMMPSKPTPDAEGDYITESQEQQIYSIESLKPYKEELIERPWSFKTSSSSMEEELVCTSTHFRSIRVQTSKHLFWSNKLTQASELSFQKVKSPREKYVSISQVLTECAPRPLGSSRSCTSLPAALGLADLINFASSLAVASSSSMNMPNLENIIKGSSEKSQETSREFCQPGQSVKFSQTTQITQMSSEKQEKKPENMTTHKSWTPETRNVACSYINFSKTGLKNHTIQGEVKFVQAPTTSPQLQGAKEEPPQKPRSLLTRDIREEQAGRVHKGRLRLQTDQLSQSELEATMATKEQQTIVRAREFKDPKATQPYWSDLDTKSQSILTDDSVAPLTPRQLAAFQDVFKLFSCSPTGTVDMQSMKVALRNVGIQLGPQEMCEALRLADLDGDGIVSFKDFLGVLTDNHLLAQCISQMRSNRVFEPPGLQTLLLEVLFKLLRQGFVPSKSGGRSPYSQIPNLATRSRPDRRISNRSPGPDVRLPKPHQPGRPKFPPNLGPLSKGENPQERGQIGRGDSKDRADGAEAGQQMGSDWQASEAGVERELNQKTWGLQGQQEMYPGVADRTRVYNELPSGSSAGPLHPHAGLVSQPLEQMRPAKLAPSPTTLVQKHPSSPSPACFQRCAMKSLYK</sequence>
<accession>G3HLN1</accession>
<dbReference type="CDD" id="cd00051">
    <property type="entry name" value="EFh"/>
    <property type="match status" value="1"/>
</dbReference>
<evidence type="ECO:0000256" key="3">
    <source>
        <dbReference type="SAM" id="MobiDB-lite"/>
    </source>
</evidence>
<dbReference type="InterPro" id="IPR018247">
    <property type="entry name" value="EF_Hand_1_Ca_BS"/>
</dbReference>
<organism evidence="5 6">
    <name type="scientific">Cricetulus griseus</name>
    <name type="common">Chinese hamster</name>
    <name type="synonym">Cricetulus barabensis griseus</name>
    <dbReference type="NCBI Taxonomy" id="10029"/>
    <lineage>
        <taxon>Eukaryota</taxon>
        <taxon>Metazoa</taxon>
        <taxon>Chordata</taxon>
        <taxon>Craniata</taxon>
        <taxon>Vertebrata</taxon>
        <taxon>Euteleostomi</taxon>
        <taxon>Mammalia</taxon>
        <taxon>Eutheria</taxon>
        <taxon>Euarchontoglires</taxon>
        <taxon>Glires</taxon>
        <taxon>Rodentia</taxon>
        <taxon>Myomorpha</taxon>
        <taxon>Muroidea</taxon>
        <taxon>Cricetidae</taxon>
        <taxon>Cricetinae</taxon>
        <taxon>Cricetulus</taxon>
    </lineage>
</organism>
<feature type="region of interest" description="Disordered" evidence="3">
    <location>
        <begin position="159"/>
        <end position="204"/>
    </location>
</feature>
<evidence type="ECO:0000259" key="4">
    <source>
        <dbReference type="PROSITE" id="PS50222"/>
    </source>
</evidence>
<dbReference type="PaxDb" id="10029-XP_007635936.1"/>
<dbReference type="InterPro" id="IPR011992">
    <property type="entry name" value="EF-hand-dom_pair"/>
</dbReference>